<feature type="transmembrane region" description="Helical" evidence="7">
    <location>
        <begin position="186"/>
        <end position="208"/>
    </location>
</feature>
<evidence type="ECO:0000313" key="8">
    <source>
        <dbReference type="EMBL" id="CAB3411397.1"/>
    </source>
</evidence>
<evidence type="ECO:0000256" key="4">
    <source>
        <dbReference type="ARBA" id="ARBA00022692"/>
    </source>
</evidence>
<evidence type="ECO:0000256" key="1">
    <source>
        <dbReference type="ARBA" id="ARBA00004141"/>
    </source>
</evidence>
<dbReference type="Gene3D" id="1.10.3860.10">
    <property type="entry name" value="Sodium:dicarboxylate symporter"/>
    <property type="match status" value="1"/>
</dbReference>
<comment type="similarity">
    <text evidence="2 7">Belongs to the dicarboxylate/amino acid:cation symporter (DAACS) (TC 2.A.23) family.</text>
</comment>
<accession>A0A8S1FE98</accession>
<keyword evidence="6 7" id="KW-0472">Membrane</keyword>
<name>A0A8S1FE98_9PELO</name>
<feature type="transmembrane region" description="Helical" evidence="7">
    <location>
        <begin position="398"/>
        <end position="424"/>
    </location>
</feature>
<dbReference type="GO" id="GO:0015501">
    <property type="term" value="F:glutamate:sodium symporter activity"/>
    <property type="evidence" value="ECO:0007669"/>
    <property type="project" value="TreeGrafter"/>
</dbReference>
<keyword evidence="4 7" id="KW-0812">Transmembrane</keyword>
<dbReference type="PANTHER" id="PTHR11958">
    <property type="entry name" value="SODIUM/DICARBOXYLATE SYMPORTER-RELATED"/>
    <property type="match status" value="1"/>
</dbReference>
<dbReference type="GO" id="GO:0005313">
    <property type="term" value="F:L-glutamate transmembrane transporter activity"/>
    <property type="evidence" value="ECO:0007669"/>
    <property type="project" value="TreeGrafter"/>
</dbReference>
<dbReference type="InterPro" id="IPR001991">
    <property type="entry name" value="Na-dicarboxylate_symporter"/>
</dbReference>
<feature type="transmembrane region" description="Helical" evidence="7">
    <location>
        <begin position="220"/>
        <end position="243"/>
    </location>
</feature>
<keyword evidence="9" id="KW-1185">Reference proteome</keyword>
<evidence type="ECO:0000256" key="6">
    <source>
        <dbReference type="ARBA" id="ARBA00023136"/>
    </source>
</evidence>
<keyword evidence="7" id="KW-0769">Symport</keyword>
<reference evidence="8 9" key="1">
    <citation type="submission" date="2020-04" db="EMBL/GenBank/DDBJ databases">
        <authorList>
            <person name="Laetsch R D."/>
            <person name="Stevens L."/>
            <person name="Kumar S."/>
            <person name="Blaxter L. M."/>
        </authorList>
    </citation>
    <scope>NUCLEOTIDE SEQUENCE [LARGE SCALE GENOMIC DNA]</scope>
</reference>
<dbReference type="PANTHER" id="PTHR11958:SF63">
    <property type="entry name" value="AMINO ACID TRANSPORTER"/>
    <property type="match status" value="1"/>
</dbReference>
<evidence type="ECO:0000256" key="3">
    <source>
        <dbReference type="ARBA" id="ARBA00022448"/>
    </source>
</evidence>
<dbReference type="GO" id="GO:0015175">
    <property type="term" value="F:neutral L-amino acid transmembrane transporter activity"/>
    <property type="evidence" value="ECO:0007669"/>
    <property type="project" value="TreeGrafter"/>
</dbReference>
<evidence type="ECO:0000256" key="5">
    <source>
        <dbReference type="ARBA" id="ARBA00022989"/>
    </source>
</evidence>
<keyword evidence="3 7" id="KW-0813">Transport</keyword>
<sequence length="495" mass="52752">MGLKTSEKKKQSVLPRVLTKNLLLILTMIGIVIGAIVGVLLRSLEPSSEVIRYVGFPGELFMNMLKCMVLPLIAASIISGLAQLDGKTSGRLGSRAVMYYVLTTSHAVLLGIVVVSIIHPGNPSIKAHIDPETEEKADVSAIQKFMDLFRNAFPANIFQSTFAQVQTQMVNKTLPSGLVAKVPTTIYINGMNVLGIIVFCIVMGLVISKVGDEAKPLANLFAALDIVITKMVMIIMWLGPIGIPSLIAQKMLEVRDIWDTAAMLGLFILTVIIGLAIQCFVTLPLIFFVGTRKNPYVILKGLGQAILTALGTASSAASLPVTFRCLNKLGIDPRVTKFVLPVGSMVNMDGTALYEATASIFIAQMNGLEMSIGQIVTVSVTATLASIGAASIPSAGLVTMLIVLTALGLPASDISLIIAVDWFLDRLRTSVNVIGDALGCGFVHYICAEHLNADVAEAEAKIGHIEAHGVDFDELEKECAAENNNDAPKPAEIVV</sequence>
<dbReference type="InterPro" id="IPR036458">
    <property type="entry name" value="Na:dicarbo_symporter_sf"/>
</dbReference>
<dbReference type="Proteomes" id="UP000494206">
    <property type="component" value="Unassembled WGS sequence"/>
</dbReference>
<feature type="transmembrane region" description="Helical" evidence="7">
    <location>
        <begin position="263"/>
        <end position="290"/>
    </location>
</feature>
<dbReference type="PRINTS" id="PR00173">
    <property type="entry name" value="EDTRNSPORT"/>
</dbReference>
<dbReference type="SUPFAM" id="SSF118215">
    <property type="entry name" value="Proton glutamate symport protein"/>
    <property type="match status" value="1"/>
</dbReference>
<dbReference type="AlphaFoldDB" id="A0A8S1FE98"/>
<evidence type="ECO:0000256" key="2">
    <source>
        <dbReference type="ARBA" id="ARBA00006148"/>
    </source>
</evidence>
<evidence type="ECO:0000256" key="7">
    <source>
        <dbReference type="RuleBase" id="RU361216"/>
    </source>
</evidence>
<dbReference type="GO" id="GO:0005886">
    <property type="term" value="C:plasma membrane"/>
    <property type="evidence" value="ECO:0007669"/>
    <property type="project" value="TreeGrafter"/>
</dbReference>
<feature type="transmembrane region" description="Helical" evidence="7">
    <location>
        <begin position="372"/>
        <end position="392"/>
    </location>
</feature>
<dbReference type="Pfam" id="PF00375">
    <property type="entry name" value="SDF"/>
    <property type="match status" value="1"/>
</dbReference>
<keyword evidence="5 7" id="KW-1133">Transmembrane helix</keyword>
<feature type="transmembrane region" description="Helical" evidence="7">
    <location>
        <begin position="61"/>
        <end position="84"/>
    </location>
</feature>
<gene>
    <name evidence="8" type="ORF">CBOVIS_LOCUS12793</name>
</gene>
<dbReference type="InterPro" id="IPR050746">
    <property type="entry name" value="DAACS"/>
</dbReference>
<feature type="transmembrane region" description="Helical" evidence="7">
    <location>
        <begin position="21"/>
        <end position="41"/>
    </location>
</feature>
<organism evidence="8 9">
    <name type="scientific">Caenorhabditis bovis</name>
    <dbReference type="NCBI Taxonomy" id="2654633"/>
    <lineage>
        <taxon>Eukaryota</taxon>
        <taxon>Metazoa</taxon>
        <taxon>Ecdysozoa</taxon>
        <taxon>Nematoda</taxon>
        <taxon>Chromadorea</taxon>
        <taxon>Rhabditida</taxon>
        <taxon>Rhabditina</taxon>
        <taxon>Rhabditomorpha</taxon>
        <taxon>Rhabditoidea</taxon>
        <taxon>Rhabditidae</taxon>
        <taxon>Peloderinae</taxon>
        <taxon>Caenorhabditis</taxon>
    </lineage>
</organism>
<evidence type="ECO:0000313" key="9">
    <source>
        <dbReference type="Proteomes" id="UP000494206"/>
    </source>
</evidence>
<dbReference type="EMBL" id="CADEPM010000013">
    <property type="protein sequence ID" value="CAB3411397.1"/>
    <property type="molecule type" value="Genomic_DNA"/>
</dbReference>
<proteinExistence type="inferred from homology"/>
<protein>
    <recommendedName>
        <fullName evidence="7">Amino acid transporter</fullName>
    </recommendedName>
</protein>
<comment type="caution">
    <text evidence="8">The sequence shown here is derived from an EMBL/GenBank/DDBJ whole genome shotgun (WGS) entry which is preliminary data.</text>
</comment>
<comment type="subcellular location">
    <subcellularLocation>
        <location evidence="1 7">Membrane</location>
        <topology evidence="1 7">Multi-pass membrane protein</topology>
    </subcellularLocation>
</comment>
<feature type="transmembrane region" description="Helical" evidence="7">
    <location>
        <begin position="96"/>
        <end position="118"/>
    </location>
</feature>
<dbReference type="OrthoDB" id="5877963at2759"/>